<feature type="region of interest" description="Disordered" evidence="1">
    <location>
        <begin position="116"/>
        <end position="271"/>
    </location>
</feature>
<gene>
    <name evidence="2" type="ORF">HPB48_022498</name>
</gene>
<reference evidence="2 3" key="1">
    <citation type="journal article" date="2020" name="Cell">
        <title>Large-Scale Comparative Analyses of Tick Genomes Elucidate Their Genetic Diversity and Vector Capacities.</title>
        <authorList>
            <consortium name="Tick Genome and Microbiome Consortium (TIGMIC)"/>
            <person name="Jia N."/>
            <person name="Wang J."/>
            <person name="Shi W."/>
            <person name="Du L."/>
            <person name="Sun Y."/>
            <person name="Zhan W."/>
            <person name="Jiang J.F."/>
            <person name="Wang Q."/>
            <person name="Zhang B."/>
            <person name="Ji P."/>
            <person name="Bell-Sakyi L."/>
            <person name="Cui X.M."/>
            <person name="Yuan T.T."/>
            <person name="Jiang B.G."/>
            <person name="Yang W.F."/>
            <person name="Lam T.T."/>
            <person name="Chang Q.C."/>
            <person name="Ding S.J."/>
            <person name="Wang X.J."/>
            <person name="Zhu J.G."/>
            <person name="Ruan X.D."/>
            <person name="Zhao L."/>
            <person name="Wei J.T."/>
            <person name="Ye R.Z."/>
            <person name="Que T.C."/>
            <person name="Du C.H."/>
            <person name="Zhou Y.H."/>
            <person name="Cheng J.X."/>
            <person name="Dai P.F."/>
            <person name="Guo W.B."/>
            <person name="Han X.H."/>
            <person name="Huang E.J."/>
            <person name="Li L.F."/>
            <person name="Wei W."/>
            <person name="Gao Y.C."/>
            <person name="Liu J.Z."/>
            <person name="Shao H.Z."/>
            <person name="Wang X."/>
            <person name="Wang C.C."/>
            <person name="Yang T.C."/>
            <person name="Huo Q.B."/>
            <person name="Li W."/>
            <person name="Chen H.Y."/>
            <person name="Chen S.E."/>
            <person name="Zhou L.G."/>
            <person name="Ni X.B."/>
            <person name="Tian J.H."/>
            <person name="Sheng Y."/>
            <person name="Liu T."/>
            <person name="Pan Y.S."/>
            <person name="Xia L.Y."/>
            <person name="Li J."/>
            <person name="Zhao F."/>
            <person name="Cao W.C."/>
        </authorList>
    </citation>
    <scope>NUCLEOTIDE SEQUENCE [LARGE SCALE GENOMIC DNA]</scope>
    <source>
        <strain evidence="2">HaeL-2018</strain>
    </source>
</reference>
<keyword evidence="3" id="KW-1185">Reference proteome</keyword>
<feature type="compositionally biased region" description="Polar residues" evidence="1">
    <location>
        <begin position="235"/>
        <end position="249"/>
    </location>
</feature>
<evidence type="ECO:0000256" key="1">
    <source>
        <dbReference type="SAM" id="MobiDB-lite"/>
    </source>
</evidence>
<comment type="caution">
    <text evidence="2">The sequence shown here is derived from an EMBL/GenBank/DDBJ whole genome shotgun (WGS) entry which is preliminary data.</text>
</comment>
<sequence>MIIHERSYPSPTVDVASCAPGNTVVVSIAFFFEKKARKSPNAAAVKRKMLPPAAVTENVRALVVAPAPSLGSLAAVMQCSGHEISAAVGKLASQPPTVQSTSVPLVLADVSLSLTPSEQPPAPASTAEALVVPPPAGLPSTAEHPATTSAEPVENVVTGAVGTGPASSSPAPLARTTPEGIESMNSGGPTRTPSLPAPQVPTKKPAATSGTNPRGGCRMDTMSVPPDLSDEDMDTSASQPAQQAQNECRSTFGRGKKPPHRTTGPKQDSLT</sequence>
<proteinExistence type="predicted"/>
<evidence type="ECO:0000313" key="3">
    <source>
        <dbReference type="Proteomes" id="UP000821853"/>
    </source>
</evidence>
<evidence type="ECO:0000313" key="2">
    <source>
        <dbReference type="EMBL" id="KAH9366365.1"/>
    </source>
</evidence>
<dbReference type="VEuPathDB" id="VectorBase:HLOH_045185"/>
<name>A0A9J6FT76_HAELO</name>
<organism evidence="2 3">
    <name type="scientific">Haemaphysalis longicornis</name>
    <name type="common">Bush tick</name>
    <dbReference type="NCBI Taxonomy" id="44386"/>
    <lineage>
        <taxon>Eukaryota</taxon>
        <taxon>Metazoa</taxon>
        <taxon>Ecdysozoa</taxon>
        <taxon>Arthropoda</taxon>
        <taxon>Chelicerata</taxon>
        <taxon>Arachnida</taxon>
        <taxon>Acari</taxon>
        <taxon>Parasitiformes</taxon>
        <taxon>Ixodida</taxon>
        <taxon>Ixodoidea</taxon>
        <taxon>Ixodidae</taxon>
        <taxon>Haemaphysalinae</taxon>
        <taxon>Haemaphysalis</taxon>
    </lineage>
</organism>
<protein>
    <submittedName>
        <fullName evidence="2">Uncharacterized protein</fullName>
    </submittedName>
</protein>
<dbReference type="EMBL" id="JABSTR010000004">
    <property type="protein sequence ID" value="KAH9366365.1"/>
    <property type="molecule type" value="Genomic_DNA"/>
</dbReference>
<dbReference type="Proteomes" id="UP000821853">
    <property type="component" value="Chromosome 2"/>
</dbReference>
<accession>A0A9J6FT76</accession>
<dbReference type="AlphaFoldDB" id="A0A9J6FT76"/>
<feature type="compositionally biased region" description="Polar residues" evidence="1">
    <location>
        <begin position="183"/>
        <end position="193"/>
    </location>
</feature>